<dbReference type="PANTHER" id="PTHR43539:SF78">
    <property type="entry name" value="FLAVIN-CONTAINING MONOOXYGENASE"/>
    <property type="match status" value="1"/>
</dbReference>
<comment type="caution">
    <text evidence="2">The sequence shown here is derived from an EMBL/GenBank/DDBJ whole genome shotgun (WGS) entry which is preliminary data.</text>
</comment>
<evidence type="ECO:0000256" key="1">
    <source>
        <dbReference type="ARBA" id="ARBA00023002"/>
    </source>
</evidence>
<evidence type="ECO:0000313" key="2">
    <source>
        <dbReference type="EMBL" id="MBR0668085.1"/>
    </source>
</evidence>
<dbReference type="EMBL" id="JAAGBB010000047">
    <property type="protein sequence ID" value="MBR0668085.1"/>
    <property type="molecule type" value="Genomic_DNA"/>
</dbReference>
<protein>
    <submittedName>
        <fullName evidence="2">NAD(P)-binding domain-containing protein</fullName>
    </submittedName>
</protein>
<dbReference type="Proteomes" id="UP001196870">
    <property type="component" value="Unassembled WGS sequence"/>
</dbReference>
<dbReference type="PRINTS" id="PR00411">
    <property type="entry name" value="PNDRDTASEI"/>
</dbReference>
<sequence length="415" mass="45281">MPEVVETLVIGAGQAGLAMSHHLQQRGCEHLILERGRIAERWRSERWDSLHFQFPNWMMRLPGHAYRAADRDGFMHREGVVAFIASYAVRIGAPVRCGVNVNALQLTDKGRFRIEAGSMSMEAINIVVATGPYQSPRIPEAAARIPAGIRQITANRYTSPSELPPGGVLVVGSGGSGCQIVEDLLLHGRPVHFAVRGHRRVPRRYRGRDFGHWDEEMGLTDRTVDQIPSGFRPPLITGVRGGHTIDLRRMAIRGATLLGSLQGVQDGGAYFAADLNSSLDAGDAAFRETLRSIDAHIETHGVAAQPNGEFDADIAMSSPSLLESEGLDLRRAGIGTVIWALGYGYDFAWIECPVLDGKGTPLHVRGVTKIPGLYFLGLPRLHKIKSAFLWGVGEDAAHIADLIQCRVQRSRGSEA</sequence>
<dbReference type="Gene3D" id="3.50.50.60">
    <property type="entry name" value="FAD/NAD(P)-binding domain"/>
    <property type="match status" value="2"/>
</dbReference>
<evidence type="ECO:0000313" key="3">
    <source>
        <dbReference type="Proteomes" id="UP001196870"/>
    </source>
</evidence>
<dbReference type="PANTHER" id="PTHR43539">
    <property type="entry name" value="FLAVIN-BINDING MONOOXYGENASE-LIKE PROTEIN (AFU_ORTHOLOGUE AFUA_4G09220)"/>
    <property type="match status" value="1"/>
</dbReference>
<organism evidence="2 3">
    <name type="scientific">Plastoroseomonas hellenica</name>
    <dbReference type="NCBI Taxonomy" id="2687306"/>
    <lineage>
        <taxon>Bacteria</taxon>
        <taxon>Pseudomonadati</taxon>
        <taxon>Pseudomonadota</taxon>
        <taxon>Alphaproteobacteria</taxon>
        <taxon>Acetobacterales</taxon>
        <taxon>Acetobacteraceae</taxon>
        <taxon>Plastoroseomonas</taxon>
    </lineage>
</organism>
<proteinExistence type="predicted"/>
<dbReference type="Pfam" id="PF13738">
    <property type="entry name" value="Pyr_redox_3"/>
    <property type="match status" value="1"/>
</dbReference>
<accession>A0ABS5F7H3</accession>
<gene>
    <name evidence="2" type="ORF">GXW71_27270</name>
</gene>
<keyword evidence="3" id="KW-1185">Reference proteome</keyword>
<keyword evidence="1" id="KW-0560">Oxidoreductase</keyword>
<name>A0ABS5F7H3_9PROT</name>
<dbReference type="InterPro" id="IPR050982">
    <property type="entry name" value="Auxin_biosynth/cation_transpt"/>
</dbReference>
<dbReference type="RefSeq" id="WP_211855863.1">
    <property type="nucleotide sequence ID" value="NZ_JAAGBB010000047.1"/>
</dbReference>
<dbReference type="SUPFAM" id="SSF51905">
    <property type="entry name" value="FAD/NAD(P)-binding domain"/>
    <property type="match status" value="1"/>
</dbReference>
<reference evidence="3" key="1">
    <citation type="journal article" date="2021" name="Syst. Appl. Microbiol.">
        <title>Roseomonas hellenica sp. nov., isolated from roots of wild-growing Alkanna tinctoria.</title>
        <authorList>
            <person name="Rat A."/>
            <person name="Naranjo H.D."/>
            <person name="Lebbe L."/>
            <person name="Cnockaert M."/>
            <person name="Krigas N."/>
            <person name="Grigoriadou K."/>
            <person name="Maloupa E."/>
            <person name="Willems A."/>
        </authorList>
    </citation>
    <scope>NUCLEOTIDE SEQUENCE [LARGE SCALE GENOMIC DNA]</scope>
    <source>
        <strain evidence="3">LMG 31523</strain>
    </source>
</reference>
<dbReference type="InterPro" id="IPR036188">
    <property type="entry name" value="FAD/NAD-bd_sf"/>
</dbReference>